<protein>
    <submittedName>
        <fullName evidence="2">Uncharacterized protein</fullName>
    </submittedName>
</protein>
<evidence type="ECO:0000256" key="1">
    <source>
        <dbReference type="SAM" id="MobiDB-lite"/>
    </source>
</evidence>
<name>A0A8X7N795_9BASI</name>
<dbReference type="EMBL" id="LWDG02000188">
    <property type="protein sequence ID" value="KAE8267919.1"/>
    <property type="molecule type" value="Genomic_DNA"/>
</dbReference>
<comment type="caution">
    <text evidence="2">The sequence shown here is derived from an EMBL/GenBank/DDBJ whole genome shotgun (WGS) entry which is preliminary data.</text>
</comment>
<gene>
    <name evidence="2" type="ORF">A4X09_0g4425</name>
</gene>
<reference evidence="2" key="2">
    <citation type="journal article" date="2019" name="IMA Fungus">
        <title>Genome sequencing and comparison of five Tilletia species to identify candidate genes for the detection of regulated species infecting wheat.</title>
        <authorList>
            <person name="Nguyen H.D.T."/>
            <person name="Sultana T."/>
            <person name="Kesanakurti P."/>
            <person name="Hambleton S."/>
        </authorList>
    </citation>
    <scope>NUCLEOTIDE SEQUENCE</scope>
    <source>
        <strain evidence="2">DAOMC 236422</strain>
    </source>
</reference>
<proteinExistence type="predicted"/>
<feature type="region of interest" description="Disordered" evidence="1">
    <location>
        <begin position="147"/>
        <end position="169"/>
    </location>
</feature>
<dbReference type="Proteomes" id="UP000078113">
    <property type="component" value="Unassembled WGS sequence"/>
</dbReference>
<organism evidence="2 3">
    <name type="scientific">Tilletia walkeri</name>
    <dbReference type="NCBI Taxonomy" id="117179"/>
    <lineage>
        <taxon>Eukaryota</taxon>
        <taxon>Fungi</taxon>
        <taxon>Dikarya</taxon>
        <taxon>Basidiomycota</taxon>
        <taxon>Ustilaginomycotina</taxon>
        <taxon>Exobasidiomycetes</taxon>
        <taxon>Tilletiales</taxon>
        <taxon>Tilletiaceae</taxon>
        <taxon>Tilletia</taxon>
    </lineage>
</organism>
<evidence type="ECO:0000313" key="2">
    <source>
        <dbReference type="EMBL" id="KAE8267919.1"/>
    </source>
</evidence>
<evidence type="ECO:0000313" key="3">
    <source>
        <dbReference type="Proteomes" id="UP000078113"/>
    </source>
</evidence>
<reference evidence="2" key="1">
    <citation type="submission" date="2016-04" db="EMBL/GenBank/DDBJ databases">
        <authorList>
            <person name="Nguyen H.D."/>
            <person name="Samba Siva P."/>
            <person name="Cullis J."/>
            <person name="Levesque C.A."/>
            <person name="Hambleton S."/>
        </authorList>
    </citation>
    <scope>NUCLEOTIDE SEQUENCE</scope>
    <source>
        <strain evidence="2">DAOMC 236422</strain>
    </source>
</reference>
<accession>A0A8X7N795</accession>
<dbReference type="AlphaFoldDB" id="A0A8X7N795"/>
<keyword evidence="3" id="KW-1185">Reference proteome</keyword>
<sequence>MGSVGEYYHPAGAIRFNQKLCQEYAANIANVIASSFGLALSTIPSGLLQPLFSALAVVMPSTLIAPDSMAKMSRVAWDRRMSQEPSVTKAKLRLDQATCNTVHSLVIYPTISPTSDTSVLISVLDFLRSPTPQTSVSTSVSTSVLTTTSSGPSAVARTSTSDLTFGHRL</sequence>